<feature type="region of interest" description="Disordered" evidence="1">
    <location>
        <begin position="1"/>
        <end position="37"/>
    </location>
</feature>
<protein>
    <submittedName>
        <fullName evidence="2">Uncharacterized protein</fullName>
    </submittedName>
</protein>
<gene>
    <name evidence="2" type="ORF">HCDG_00179</name>
</gene>
<sequence length="126" mass="14643">MSKKSREWVKQRKIQAEDERFQGEAEGRPGTTVEYSHSTSLDLQVEGDGQCWSARSGWRQETWRGLSGVDRFQILRTDRMLQYSHWPKTSSPSSCSTPHATLDDAKYRDDDLSKQGAWMWIMLDKD</sequence>
<dbReference type="Proteomes" id="UP000002624">
    <property type="component" value="Unassembled WGS sequence"/>
</dbReference>
<dbReference type="HOGENOM" id="CLU_1980991_0_0_1"/>
<evidence type="ECO:0000313" key="2">
    <source>
        <dbReference type="EMBL" id="EER44600.1"/>
    </source>
</evidence>
<dbReference type="EMBL" id="GG692419">
    <property type="protein sequence ID" value="EER44600.1"/>
    <property type="molecule type" value="Genomic_DNA"/>
</dbReference>
<evidence type="ECO:0000313" key="3">
    <source>
        <dbReference type="Proteomes" id="UP000002624"/>
    </source>
</evidence>
<evidence type="ECO:0000256" key="1">
    <source>
        <dbReference type="SAM" id="MobiDB-lite"/>
    </source>
</evidence>
<dbReference type="AlphaFoldDB" id="C6H498"/>
<dbReference type="VEuPathDB" id="FungiDB:HCDG_00179"/>
<name>C6H498_AJECH</name>
<feature type="compositionally biased region" description="Basic and acidic residues" evidence="1">
    <location>
        <begin position="1"/>
        <end position="27"/>
    </location>
</feature>
<reference evidence="3" key="1">
    <citation type="submission" date="2009-05" db="EMBL/GenBank/DDBJ databases">
        <title>The genome sequence of Ajellomyces capsulatus strain H143.</title>
        <authorList>
            <person name="Champion M."/>
            <person name="Cuomo C.A."/>
            <person name="Ma L.-J."/>
            <person name="Henn M.R."/>
            <person name="Sil A."/>
            <person name="Goldman B."/>
            <person name="Young S.K."/>
            <person name="Kodira C.D."/>
            <person name="Zeng Q."/>
            <person name="Koehrsen M."/>
            <person name="Alvarado L."/>
            <person name="Berlin A.M."/>
            <person name="Borenstein D."/>
            <person name="Chen Z."/>
            <person name="Engels R."/>
            <person name="Freedman E."/>
            <person name="Gellesch M."/>
            <person name="Goldberg J."/>
            <person name="Griggs A."/>
            <person name="Gujja S."/>
            <person name="Heiman D.I."/>
            <person name="Hepburn T.A."/>
            <person name="Howarth C."/>
            <person name="Jen D."/>
            <person name="Larson L."/>
            <person name="Lewis B."/>
            <person name="Mehta T."/>
            <person name="Park D."/>
            <person name="Pearson M."/>
            <person name="Roberts A."/>
            <person name="Saif S."/>
            <person name="Shea T.D."/>
            <person name="Shenoy N."/>
            <person name="Sisk P."/>
            <person name="Stolte C."/>
            <person name="Sykes S."/>
            <person name="Walk T."/>
            <person name="White J."/>
            <person name="Yandava C."/>
            <person name="Klein B."/>
            <person name="McEwen J.G."/>
            <person name="Puccia R."/>
            <person name="Goldman G.H."/>
            <person name="Felipe M.S."/>
            <person name="Nino-Vega G."/>
            <person name="San-Blas G."/>
            <person name="Taylor J.W."/>
            <person name="Mendoza L."/>
            <person name="Galagan J.E."/>
            <person name="Nusbaum C."/>
            <person name="Birren B.W."/>
        </authorList>
    </citation>
    <scope>NUCLEOTIDE SEQUENCE [LARGE SCALE GENOMIC DNA]</scope>
    <source>
        <strain evidence="3">H143</strain>
    </source>
</reference>
<organism evidence="2 3">
    <name type="scientific">Ajellomyces capsulatus (strain H143)</name>
    <name type="common">Darling's disease fungus</name>
    <name type="synonym">Histoplasma capsulatum</name>
    <dbReference type="NCBI Taxonomy" id="544712"/>
    <lineage>
        <taxon>Eukaryota</taxon>
        <taxon>Fungi</taxon>
        <taxon>Dikarya</taxon>
        <taxon>Ascomycota</taxon>
        <taxon>Pezizomycotina</taxon>
        <taxon>Eurotiomycetes</taxon>
        <taxon>Eurotiomycetidae</taxon>
        <taxon>Onygenales</taxon>
        <taxon>Ajellomycetaceae</taxon>
        <taxon>Histoplasma</taxon>
    </lineage>
</organism>
<proteinExistence type="predicted"/>
<dbReference type="OrthoDB" id="10368735at2759"/>
<accession>C6H498</accession>